<dbReference type="InterPro" id="IPR022664">
    <property type="entry name" value="DapB_N_CS"/>
</dbReference>
<dbReference type="NCBIfam" id="TIGR00036">
    <property type="entry name" value="dapB"/>
    <property type="match status" value="1"/>
</dbReference>
<keyword evidence="4 9" id="KW-0521">NADP</keyword>
<dbReference type="AlphaFoldDB" id="A0A1H3C1E7"/>
<feature type="domain" description="Dihydrodipicolinate reductase N-terminal" evidence="11">
    <location>
        <begin position="2"/>
        <end position="113"/>
    </location>
</feature>
<evidence type="ECO:0000256" key="5">
    <source>
        <dbReference type="ARBA" id="ARBA00022915"/>
    </source>
</evidence>
<feature type="domain" description="Dihydrodipicolinate reductase C-terminal" evidence="12">
    <location>
        <begin position="116"/>
        <end position="249"/>
    </location>
</feature>
<dbReference type="RefSeq" id="WP_093753970.1">
    <property type="nucleotide sequence ID" value="NZ_BSYN01000006.1"/>
</dbReference>
<comment type="pathway">
    <text evidence="9">Amino-acid biosynthesis; L-lysine biosynthesis via DAP pathway; (S)-tetrahydrodipicolinate from L-aspartate: step 4/4.</text>
</comment>
<dbReference type="PANTHER" id="PTHR20836:SF7">
    <property type="entry name" value="4-HYDROXY-TETRAHYDRODIPICOLINATE REDUCTASE"/>
    <property type="match status" value="1"/>
</dbReference>
<dbReference type="GO" id="GO:0016726">
    <property type="term" value="F:oxidoreductase activity, acting on CH or CH2 groups, NAD or NADP as acceptor"/>
    <property type="evidence" value="ECO:0007669"/>
    <property type="project" value="UniProtKB-UniRule"/>
</dbReference>
<feature type="binding site" evidence="9">
    <location>
        <position position="35"/>
    </location>
    <ligand>
        <name>NADP(+)</name>
        <dbReference type="ChEBI" id="CHEBI:58349"/>
    </ligand>
</feature>
<comment type="subcellular location">
    <subcellularLocation>
        <location evidence="9">Cytoplasm</location>
    </subcellularLocation>
</comment>
<keyword evidence="14" id="KW-1185">Reference proteome</keyword>
<dbReference type="GO" id="GO:0050661">
    <property type="term" value="F:NADP binding"/>
    <property type="evidence" value="ECO:0007669"/>
    <property type="project" value="UniProtKB-UniRule"/>
</dbReference>
<sequence length="254" mass="28830">MIKTIIYGVNGKMGQILNKQLLNEKDMEIVAGIDRSMLDVKRTYPIYNSLYEYKGEVDVIIDFSHPSYLEQIIDYSLDRRVPLVIATTGFSEEQFRKIKMASEYIPILYSSNMSLGINILTRILSQIVKILNRDFDIEIIEKHHNKKTDAPSGTAYLLADIINETLGNSKRYIYGREGNNSKRENNEIGIHSIRGGTIPGEHTIIFAGSDEIIELKHTALSKKIYAQGAIKAARFIVKAKKGFYTMDDIFNSNV</sequence>
<evidence type="ECO:0000256" key="4">
    <source>
        <dbReference type="ARBA" id="ARBA00022857"/>
    </source>
</evidence>
<dbReference type="PANTHER" id="PTHR20836">
    <property type="entry name" value="DIHYDRODIPICOLINATE REDUCTASE"/>
    <property type="match status" value="1"/>
</dbReference>
<protein>
    <recommendedName>
        <fullName evidence="9 10">4-hydroxy-tetrahydrodipicolinate reductase</fullName>
        <shortName evidence="9">HTPA reductase</shortName>
        <ecNumber evidence="9 10">1.17.1.8</ecNumber>
    </recommendedName>
</protein>
<evidence type="ECO:0000256" key="8">
    <source>
        <dbReference type="ARBA" id="ARBA00023154"/>
    </source>
</evidence>
<feature type="binding site" evidence="9">
    <location>
        <begin position="153"/>
        <end position="154"/>
    </location>
    <ligand>
        <name>(S)-2,3,4,5-tetrahydrodipicolinate</name>
        <dbReference type="ChEBI" id="CHEBI:16845"/>
    </ligand>
</feature>
<dbReference type="Pfam" id="PF01113">
    <property type="entry name" value="DapB_N"/>
    <property type="match status" value="1"/>
</dbReference>
<accession>A0A1H3C1E7</accession>
<gene>
    <name evidence="9" type="primary">dapB</name>
    <name evidence="13" type="ORF">SAMN05660923_02382</name>
</gene>
<evidence type="ECO:0000256" key="3">
    <source>
        <dbReference type="ARBA" id="ARBA00022605"/>
    </source>
</evidence>
<feature type="binding site" evidence="9">
    <location>
        <begin position="110"/>
        <end position="113"/>
    </location>
    <ligand>
        <name>NAD(+)</name>
        <dbReference type="ChEBI" id="CHEBI:57540"/>
    </ligand>
</feature>
<dbReference type="SUPFAM" id="SSF55347">
    <property type="entry name" value="Glyceraldehyde-3-phosphate dehydrogenase-like, C-terminal domain"/>
    <property type="match status" value="1"/>
</dbReference>
<keyword evidence="7 9" id="KW-0520">NAD</keyword>
<feature type="active site" description="Proton donor" evidence="9">
    <location>
        <position position="147"/>
    </location>
</feature>
<dbReference type="GO" id="GO:0009089">
    <property type="term" value="P:lysine biosynthetic process via diaminopimelate"/>
    <property type="evidence" value="ECO:0007669"/>
    <property type="project" value="UniProtKB-UniRule"/>
</dbReference>
<feature type="binding site" evidence="9">
    <location>
        <position position="144"/>
    </location>
    <ligand>
        <name>(S)-2,3,4,5-tetrahydrodipicolinate</name>
        <dbReference type="ChEBI" id="CHEBI:16845"/>
    </ligand>
</feature>
<evidence type="ECO:0000256" key="2">
    <source>
        <dbReference type="ARBA" id="ARBA00022490"/>
    </source>
</evidence>
<dbReference type="InterPro" id="IPR022663">
    <property type="entry name" value="DapB_C"/>
</dbReference>
<proteinExistence type="inferred from homology"/>
<comment type="caution">
    <text evidence="9">Was originally thought to be a dihydrodipicolinate reductase (DHDPR), catalyzing the conversion of dihydrodipicolinate to tetrahydrodipicolinate. However, it was shown in E.coli that the substrate of the enzymatic reaction is not dihydrodipicolinate (DHDP) but in fact (2S,4S)-4-hydroxy-2,3,4,5-tetrahydrodipicolinic acid (HTPA), the product released by the DapA-catalyzed reaction.</text>
</comment>
<evidence type="ECO:0000256" key="10">
    <source>
        <dbReference type="NCBIfam" id="TIGR00036"/>
    </source>
</evidence>
<dbReference type="InterPro" id="IPR000846">
    <property type="entry name" value="DapB_N"/>
</dbReference>
<comment type="catalytic activity">
    <reaction evidence="9">
        <text>(S)-2,3,4,5-tetrahydrodipicolinate + NADP(+) + H2O = (2S,4S)-4-hydroxy-2,3,4,5-tetrahydrodipicolinate + NADPH + H(+)</text>
        <dbReference type="Rhea" id="RHEA:35331"/>
        <dbReference type="ChEBI" id="CHEBI:15377"/>
        <dbReference type="ChEBI" id="CHEBI:15378"/>
        <dbReference type="ChEBI" id="CHEBI:16845"/>
        <dbReference type="ChEBI" id="CHEBI:57783"/>
        <dbReference type="ChEBI" id="CHEBI:58349"/>
        <dbReference type="ChEBI" id="CHEBI:67139"/>
        <dbReference type="EC" id="1.17.1.8"/>
    </reaction>
</comment>
<dbReference type="InterPro" id="IPR036291">
    <property type="entry name" value="NAD(P)-bd_dom_sf"/>
</dbReference>
<evidence type="ECO:0000313" key="14">
    <source>
        <dbReference type="Proteomes" id="UP000198828"/>
    </source>
</evidence>
<keyword evidence="6 9" id="KW-0560">Oxidoreductase</keyword>
<evidence type="ECO:0000259" key="12">
    <source>
        <dbReference type="Pfam" id="PF05173"/>
    </source>
</evidence>
<feature type="binding site" evidence="9">
    <location>
        <begin position="86"/>
        <end position="88"/>
    </location>
    <ligand>
        <name>NAD(+)</name>
        <dbReference type="ChEBI" id="CHEBI:57540"/>
    </ligand>
</feature>
<organism evidence="13 14">
    <name type="scientific">Tepidimicrobium xylanilyticum</name>
    <dbReference type="NCBI Taxonomy" id="1123352"/>
    <lineage>
        <taxon>Bacteria</taxon>
        <taxon>Bacillati</taxon>
        <taxon>Bacillota</taxon>
        <taxon>Tissierellia</taxon>
        <taxon>Tissierellales</taxon>
        <taxon>Tepidimicrobiaceae</taxon>
        <taxon>Tepidimicrobium</taxon>
    </lineage>
</organism>
<evidence type="ECO:0000256" key="6">
    <source>
        <dbReference type="ARBA" id="ARBA00023002"/>
    </source>
</evidence>
<dbReference type="CDD" id="cd02274">
    <property type="entry name" value="DHDPR_N"/>
    <property type="match status" value="1"/>
</dbReference>
<evidence type="ECO:0000256" key="1">
    <source>
        <dbReference type="ARBA" id="ARBA00006642"/>
    </source>
</evidence>
<evidence type="ECO:0000256" key="9">
    <source>
        <dbReference type="HAMAP-Rule" id="MF_00102"/>
    </source>
</evidence>
<comment type="subunit">
    <text evidence="9">Homotetramer.</text>
</comment>
<dbReference type="GO" id="GO:0051287">
    <property type="term" value="F:NAD binding"/>
    <property type="evidence" value="ECO:0007669"/>
    <property type="project" value="UniProtKB-UniRule"/>
</dbReference>
<comment type="catalytic activity">
    <reaction evidence="9">
        <text>(S)-2,3,4,5-tetrahydrodipicolinate + NAD(+) + H2O = (2S,4S)-4-hydroxy-2,3,4,5-tetrahydrodipicolinate + NADH + H(+)</text>
        <dbReference type="Rhea" id="RHEA:35323"/>
        <dbReference type="ChEBI" id="CHEBI:15377"/>
        <dbReference type="ChEBI" id="CHEBI:15378"/>
        <dbReference type="ChEBI" id="CHEBI:16845"/>
        <dbReference type="ChEBI" id="CHEBI:57540"/>
        <dbReference type="ChEBI" id="CHEBI:57945"/>
        <dbReference type="ChEBI" id="CHEBI:67139"/>
        <dbReference type="EC" id="1.17.1.8"/>
    </reaction>
</comment>
<keyword evidence="3 9" id="KW-0028">Amino-acid biosynthesis</keyword>
<dbReference type="SUPFAM" id="SSF51735">
    <property type="entry name" value="NAD(P)-binding Rossmann-fold domains"/>
    <property type="match status" value="1"/>
</dbReference>
<dbReference type="PIRSF" id="PIRSF000161">
    <property type="entry name" value="DHPR"/>
    <property type="match status" value="1"/>
</dbReference>
<dbReference type="InterPro" id="IPR023940">
    <property type="entry name" value="DHDPR_bac"/>
</dbReference>
<name>A0A1H3C1E7_9FIRM</name>
<dbReference type="GO" id="GO:0008839">
    <property type="term" value="F:4-hydroxy-tetrahydrodipicolinate reductase"/>
    <property type="evidence" value="ECO:0007669"/>
    <property type="project" value="UniProtKB-UniRule"/>
</dbReference>
<feature type="binding site" evidence="9">
    <location>
        <position position="34"/>
    </location>
    <ligand>
        <name>NAD(+)</name>
        <dbReference type="ChEBI" id="CHEBI:57540"/>
    </ligand>
</feature>
<reference evidence="13 14" key="1">
    <citation type="submission" date="2016-10" db="EMBL/GenBank/DDBJ databases">
        <authorList>
            <person name="de Groot N.N."/>
        </authorList>
    </citation>
    <scope>NUCLEOTIDE SEQUENCE [LARGE SCALE GENOMIC DNA]</scope>
    <source>
        <strain evidence="13 14">DSM 23310</strain>
    </source>
</reference>
<dbReference type="FunFam" id="3.30.360.10:FF:000009">
    <property type="entry name" value="4-hydroxy-tetrahydrodipicolinate reductase"/>
    <property type="match status" value="1"/>
</dbReference>
<dbReference type="GO" id="GO:0005829">
    <property type="term" value="C:cytosol"/>
    <property type="evidence" value="ECO:0007669"/>
    <property type="project" value="TreeGrafter"/>
</dbReference>
<dbReference type="UniPathway" id="UPA00034">
    <property type="reaction ID" value="UER00018"/>
</dbReference>
<dbReference type="EMBL" id="FNNG01000011">
    <property type="protein sequence ID" value="SDX47738.1"/>
    <property type="molecule type" value="Genomic_DNA"/>
</dbReference>
<dbReference type="OrthoDB" id="9790352at2"/>
<comment type="function">
    <text evidence="9">Catalyzes the conversion of 4-hydroxy-tetrahydrodipicolinate (HTPA) to tetrahydrodipicolinate.</text>
</comment>
<keyword evidence="5 9" id="KW-0220">Diaminopimelate biosynthesis</keyword>
<evidence type="ECO:0000259" key="11">
    <source>
        <dbReference type="Pfam" id="PF01113"/>
    </source>
</evidence>
<dbReference type="EC" id="1.17.1.8" evidence="9 10"/>
<dbReference type="HAMAP" id="MF_00102">
    <property type="entry name" value="DapB"/>
    <property type="match status" value="1"/>
</dbReference>
<keyword evidence="8 9" id="KW-0457">Lysine biosynthesis</keyword>
<feature type="binding site" evidence="9">
    <location>
        <begin position="8"/>
        <end position="13"/>
    </location>
    <ligand>
        <name>NAD(+)</name>
        <dbReference type="ChEBI" id="CHEBI:57540"/>
    </ligand>
</feature>
<evidence type="ECO:0000256" key="7">
    <source>
        <dbReference type="ARBA" id="ARBA00023027"/>
    </source>
</evidence>
<keyword evidence="2 9" id="KW-0963">Cytoplasm</keyword>
<feature type="active site" description="Proton donor/acceptor" evidence="9">
    <location>
        <position position="143"/>
    </location>
</feature>
<dbReference type="Proteomes" id="UP000198828">
    <property type="component" value="Unassembled WGS sequence"/>
</dbReference>
<evidence type="ECO:0000313" key="13">
    <source>
        <dbReference type="EMBL" id="SDX47738.1"/>
    </source>
</evidence>
<comment type="similarity">
    <text evidence="1 9">Belongs to the DapB family.</text>
</comment>
<dbReference type="PROSITE" id="PS01298">
    <property type="entry name" value="DAPB"/>
    <property type="match status" value="1"/>
</dbReference>
<dbReference type="GO" id="GO:0019877">
    <property type="term" value="P:diaminopimelate biosynthetic process"/>
    <property type="evidence" value="ECO:0007669"/>
    <property type="project" value="UniProtKB-UniRule"/>
</dbReference>
<dbReference type="Pfam" id="PF05173">
    <property type="entry name" value="DapB_C"/>
    <property type="match status" value="1"/>
</dbReference>
<dbReference type="Gene3D" id="3.30.360.10">
    <property type="entry name" value="Dihydrodipicolinate Reductase, domain 2"/>
    <property type="match status" value="1"/>
</dbReference>
<dbReference type="Gene3D" id="3.40.50.720">
    <property type="entry name" value="NAD(P)-binding Rossmann-like Domain"/>
    <property type="match status" value="1"/>
</dbReference>